<feature type="binding site" evidence="10">
    <location>
        <position position="88"/>
    </location>
    <ligand>
        <name>Zn(2+)</name>
        <dbReference type="ChEBI" id="CHEBI:29105"/>
    </ligand>
</feature>
<dbReference type="RefSeq" id="WP_084116516.1">
    <property type="nucleotide sequence ID" value="NZ_FWXH01000011.1"/>
</dbReference>
<evidence type="ECO:0000256" key="5">
    <source>
        <dbReference type="ARBA" id="ARBA00023277"/>
    </source>
</evidence>
<dbReference type="Gene3D" id="3.40.50.1000">
    <property type="entry name" value="HAD superfamily/HAD-like"/>
    <property type="match status" value="1"/>
</dbReference>
<feature type="binding site" evidence="10">
    <location>
        <position position="97"/>
    </location>
    <ligand>
        <name>Zn(2+)</name>
        <dbReference type="ChEBI" id="CHEBI:29105"/>
    </ligand>
</feature>
<reference evidence="11 12" key="1">
    <citation type="submission" date="2017-04" db="EMBL/GenBank/DDBJ databases">
        <authorList>
            <person name="Afonso C.L."/>
            <person name="Miller P.J."/>
            <person name="Scott M.A."/>
            <person name="Spackman E."/>
            <person name="Goraichik I."/>
            <person name="Dimitrov K.M."/>
            <person name="Suarez D.L."/>
            <person name="Swayne D.E."/>
        </authorList>
    </citation>
    <scope>NUCLEOTIDE SEQUENCE [LARGE SCALE GENOMIC DNA]</scope>
    <source>
        <strain evidence="11 12">DSM 12555</strain>
    </source>
</reference>
<keyword evidence="5 7" id="KW-0119">Carbohydrate metabolism</keyword>
<dbReference type="Proteomes" id="UP000192468">
    <property type="component" value="Unassembled WGS sequence"/>
</dbReference>
<keyword evidence="12" id="KW-1185">Reference proteome</keyword>
<dbReference type="STRING" id="1121291.SAMN02745134_02697"/>
<dbReference type="PIRSF" id="PIRSF004682">
    <property type="entry name" value="GmhB"/>
    <property type="match status" value="1"/>
</dbReference>
<feature type="binding site" evidence="10">
    <location>
        <position position="10"/>
    </location>
    <ligand>
        <name>Mg(2+)</name>
        <dbReference type="ChEBI" id="CHEBI:18420"/>
    </ligand>
</feature>
<feature type="site" description="Stabilizes the phosphoryl group" evidence="9">
    <location>
        <position position="50"/>
    </location>
</feature>
<comment type="similarity">
    <text evidence="7">Belongs to the gmhB family.</text>
</comment>
<dbReference type="InterPro" id="IPR023214">
    <property type="entry name" value="HAD_sf"/>
</dbReference>
<dbReference type="AlphaFoldDB" id="A0A1W1XQC6"/>
<dbReference type="InterPro" id="IPR006439">
    <property type="entry name" value="HAD-SF_hydro_IA"/>
</dbReference>
<protein>
    <recommendedName>
        <fullName evidence="6 7">D,D-heptose 1,7-bisphosphate phosphatase</fullName>
        <ecNumber evidence="7">3.1.3.-</ecNumber>
    </recommendedName>
</protein>
<dbReference type="NCBIfam" id="TIGR01656">
    <property type="entry name" value="Histidinol-ppas"/>
    <property type="match status" value="1"/>
</dbReference>
<evidence type="ECO:0000313" key="11">
    <source>
        <dbReference type="EMBL" id="SMC26062.1"/>
    </source>
</evidence>
<dbReference type="GO" id="GO:0005975">
    <property type="term" value="P:carbohydrate metabolic process"/>
    <property type="evidence" value="ECO:0007669"/>
    <property type="project" value="InterPro"/>
</dbReference>
<feature type="active site" description="Proton donor" evidence="8">
    <location>
        <position position="10"/>
    </location>
</feature>
<keyword evidence="10" id="KW-0862">Zinc</keyword>
<evidence type="ECO:0000256" key="10">
    <source>
        <dbReference type="PIRSR" id="PIRSR004682-4"/>
    </source>
</evidence>
<dbReference type="GO" id="GO:0005737">
    <property type="term" value="C:cytoplasm"/>
    <property type="evidence" value="ECO:0007669"/>
    <property type="project" value="UniProtKB-SubCell"/>
</dbReference>
<comment type="cofactor">
    <cofactor evidence="10">
        <name>Zn(2+)</name>
        <dbReference type="ChEBI" id="CHEBI:29105"/>
    </cofactor>
</comment>
<dbReference type="InterPro" id="IPR006549">
    <property type="entry name" value="HAD-SF_hydro_IIIA"/>
</dbReference>
<dbReference type="CDD" id="cd07503">
    <property type="entry name" value="HAD_HisB-N"/>
    <property type="match status" value="1"/>
</dbReference>
<keyword evidence="10" id="KW-0460">Magnesium</keyword>
<comment type="subcellular location">
    <subcellularLocation>
        <location evidence="1 7">Cytoplasm</location>
    </subcellularLocation>
</comment>
<proteinExistence type="inferred from homology"/>
<evidence type="ECO:0000256" key="3">
    <source>
        <dbReference type="ARBA" id="ARBA00022723"/>
    </source>
</evidence>
<dbReference type="EC" id="3.1.3.-" evidence="7"/>
<evidence type="ECO:0000256" key="1">
    <source>
        <dbReference type="ARBA" id="ARBA00004496"/>
    </source>
</evidence>
<dbReference type="InterPro" id="IPR036412">
    <property type="entry name" value="HAD-like_sf"/>
</dbReference>
<keyword evidence="4 7" id="KW-0378">Hydrolase</keyword>
<comment type="cofactor">
    <cofactor evidence="10">
        <name>Mg(2+)</name>
        <dbReference type="ChEBI" id="CHEBI:18420"/>
    </cofactor>
</comment>
<dbReference type="GO" id="GO:0046872">
    <property type="term" value="F:metal ion binding"/>
    <property type="evidence" value="ECO:0007669"/>
    <property type="project" value="UniProtKB-KW"/>
</dbReference>
<sequence>MKKALFLDRDGVINKNLKPINNPEDFQLYSGVKEALRNAEQAGFELFVVTNQGGIELGFITVEQLNEIHNKMIEILKQYCTIREIKFCPDYHKDTGCRKPKPNMILELCKKYDIDIKNSFMIGDRDTDIEAGKRAGCKTAKIGKFSGEADVNGKDLFEVVKKIIAEINE</sequence>
<dbReference type="EMBL" id="FWXH01000011">
    <property type="protein sequence ID" value="SMC26062.1"/>
    <property type="molecule type" value="Genomic_DNA"/>
</dbReference>
<evidence type="ECO:0000313" key="12">
    <source>
        <dbReference type="Proteomes" id="UP000192468"/>
    </source>
</evidence>
<feature type="site" description="Contributes to substrate recognition" evidence="9">
    <location>
        <position position="98"/>
    </location>
</feature>
<feature type="active site" description="Nucleophile" evidence="8">
    <location>
        <position position="8"/>
    </location>
</feature>
<organism evidence="11 12">
    <name type="scientific">Clostridium acidisoli DSM 12555</name>
    <dbReference type="NCBI Taxonomy" id="1121291"/>
    <lineage>
        <taxon>Bacteria</taxon>
        <taxon>Bacillati</taxon>
        <taxon>Bacillota</taxon>
        <taxon>Clostridia</taxon>
        <taxon>Eubacteriales</taxon>
        <taxon>Clostridiaceae</taxon>
        <taxon>Clostridium</taxon>
    </lineage>
</organism>
<dbReference type="OrthoDB" id="9801899at2"/>
<gene>
    <name evidence="11" type="ORF">SAMN02745134_02697</name>
</gene>
<evidence type="ECO:0000256" key="6">
    <source>
        <dbReference type="ARBA" id="ARBA00031828"/>
    </source>
</evidence>
<dbReference type="NCBIfam" id="TIGR01549">
    <property type="entry name" value="HAD-SF-IA-v1"/>
    <property type="match status" value="1"/>
</dbReference>
<dbReference type="PANTHER" id="PTHR42891">
    <property type="entry name" value="D-GLYCERO-BETA-D-MANNO-HEPTOSE-1,7-BISPHOSPHATE 7-PHOSPHATASE"/>
    <property type="match status" value="1"/>
</dbReference>
<evidence type="ECO:0000256" key="9">
    <source>
        <dbReference type="PIRSR" id="PIRSR004682-3"/>
    </source>
</evidence>
<dbReference type="PANTHER" id="PTHR42891:SF1">
    <property type="entry name" value="D-GLYCERO-BETA-D-MANNO-HEPTOSE-1,7-BISPHOSPHATE 7-PHOSPHATASE"/>
    <property type="match status" value="1"/>
</dbReference>
<keyword evidence="2 7" id="KW-0963">Cytoplasm</keyword>
<evidence type="ECO:0000256" key="4">
    <source>
        <dbReference type="ARBA" id="ARBA00022801"/>
    </source>
</evidence>
<dbReference type="InterPro" id="IPR006543">
    <property type="entry name" value="Histidinol-phos"/>
</dbReference>
<dbReference type="InterPro" id="IPR004446">
    <property type="entry name" value="Heptose_bisP_phosphatase"/>
</dbReference>
<dbReference type="SUPFAM" id="SSF56784">
    <property type="entry name" value="HAD-like"/>
    <property type="match status" value="1"/>
</dbReference>
<name>A0A1W1XQC6_9CLOT</name>
<dbReference type="GO" id="GO:0016791">
    <property type="term" value="F:phosphatase activity"/>
    <property type="evidence" value="ECO:0007669"/>
    <property type="project" value="InterPro"/>
</dbReference>
<dbReference type="NCBIfam" id="TIGR01662">
    <property type="entry name" value="HAD-SF-IIIA"/>
    <property type="match status" value="1"/>
</dbReference>
<feature type="binding site" evidence="10">
    <location>
        <position position="8"/>
    </location>
    <ligand>
        <name>Mg(2+)</name>
        <dbReference type="ChEBI" id="CHEBI:18420"/>
    </ligand>
</feature>
<evidence type="ECO:0000256" key="2">
    <source>
        <dbReference type="ARBA" id="ARBA00022490"/>
    </source>
</evidence>
<feature type="site" description="Stabilizes the phosphoryl group" evidence="9">
    <location>
        <position position="99"/>
    </location>
</feature>
<feature type="binding site" evidence="10">
    <location>
        <position position="124"/>
    </location>
    <ligand>
        <name>Mg(2+)</name>
        <dbReference type="ChEBI" id="CHEBI:18420"/>
    </ligand>
</feature>
<evidence type="ECO:0000256" key="8">
    <source>
        <dbReference type="PIRSR" id="PIRSR004682-1"/>
    </source>
</evidence>
<dbReference type="Pfam" id="PF13419">
    <property type="entry name" value="HAD_2"/>
    <property type="match status" value="1"/>
</dbReference>
<dbReference type="InterPro" id="IPR041492">
    <property type="entry name" value="HAD_2"/>
</dbReference>
<evidence type="ECO:0000256" key="7">
    <source>
        <dbReference type="PIRNR" id="PIRNR004682"/>
    </source>
</evidence>
<keyword evidence="3 10" id="KW-0479">Metal-binding</keyword>
<accession>A0A1W1XQC6</accession>